<proteinExistence type="predicted"/>
<evidence type="ECO:0000313" key="1">
    <source>
        <dbReference type="EMBL" id="MFC4854096.1"/>
    </source>
</evidence>
<reference evidence="2" key="1">
    <citation type="journal article" date="2019" name="Int. J. Syst. Evol. Microbiol.">
        <title>The Global Catalogue of Microorganisms (GCM) 10K type strain sequencing project: providing services to taxonomists for standard genome sequencing and annotation.</title>
        <authorList>
            <consortium name="The Broad Institute Genomics Platform"/>
            <consortium name="The Broad Institute Genome Sequencing Center for Infectious Disease"/>
            <person name="Wu L."/>
            <person name="Ma J."/>
        </authorList>
    </citation>
    <scope>NUCLEOTIDE SEQUENCE [LARGE SCALE GENOMIC DNA]</scope>
    <source>
        <strain evidence="2">ZS-22-S1</strain>
    </source>
</reference>
<keyword evidence="2" id="KW-1185">Reference proteome</keyword>
<accession>A0ABV9S0E4</accession>
<comment type="caution">
    <text evidence="1">The sequence shown here is derived from an EMBL/GenBank/DDBJ whole genome shotgun (WGS) entry which is preliminary data.</text>
</comment>
<sequence>MIADEWSRSDDGRERLFKAYWMMRDSDISNELRGYLDVWGQPYGGWTMGQLSALYCIWYLMTNEHVAYAQFDVGSPPLKDSERDGNQALLNGLSDNLEIEVHSTQRGGDQDGVVWCSEFDMFFIGSTRPIEIEGLRTVPLEIGYTDASSILLHLTGSGFGVARWPYGSRFVTVLSPVPVTKFQNWRSLDDRPSWEHQIQRDIAEFVNRVVIGRMFGQRAAGLAGLRGREFFVLPSE</sequence>
<dbReference type="Proteomes" id="UP001595859">
    <property type="component" value="Unassembled WGS sequence"/>
</dbReference>
<protein>
    <submittedName>
        <fullName evidence="1">Uncharacterized protein</fullName>
    </submittedName>
</protein>
<name>A0ABV9S0E4_9PSEU</name>
<evidence type="ECO:0000313" key="2">
    <source>
        <dbReference type="Proteomes" id="UP001595859"/>
    </source>
</evidence>
<gene>
    <name evidence="1" type="ORF">ACFPCV_11345</name>
</gene>
<dbReference type="EMBL" id="JBHSIS010000006">
    <property type="protein sequence ID" value="MFC4854096.1"/>
    <property type="molecule type" value="Genomic_DNA"/>
</dbReference>
<organism evidence="1 2">
    <name type="scientific">Actinophytocola glycyrrhizae</name>
    <dbReference type="NCBI Taxonomy" id="2044873"/>
    <lineage>
        <taxon>Bacteria</taxon>
        <taxon>Bacillati</taxon>
        <taxon>Actinomycetota</taxon>
        <taxon>Actinomycetes</taxon>
        <taxon>Pseudonocardiales</taxon>
        <taxon>Pseudonocardiaceae</taxon>
    </lineage>
</organism>
<dbReference type="RefSeq" id="WP_378056050.1">
    <property type="nucleotide sequence ID" value="NZ_JBHSIS010000006.1"/>
</dbReference>